<evidence type="ECO:0000256" key="1">
    <source>
        <dbReference type="SAM" id="SignalP"/>
    </source>
</evidence>
<accession>A0A0S4JJ63</accession>
<keyword evidence="3" id="KW-1185">Reference proteome</keyword>
<feature type="chain" id="PRO_5006622427" evidence="1">
    <location>
        <begin position="23"/>
        <end position="146"/>
    </location>
</feature>
<evidence type="ECO:0000313" key="2">
    <source>
        <dbReference type="EMBL" id="CUG91508.1"/>
    </source>
</evidence>
<protein>
    <submittedName>
        <fullName evidence="2">GP46-like surface antigen, putative</fullName>
    </submittedName>
</protein>
<evidence type="ECO:0000313" key="3">
    <source>
        <dbReference type="Proteomes" id="UP000051952"/>
    </source>
</evidence>
<organism evidence="2 3">
    <name type="scientific">Bodo saltans</name>
    <name type="common">Flagellated protozoan</name>
    <dbReference type="NCBI Taxonomy" id="75058"/>
    <lineage>
        <taxon>Eukaryota</taxon>
        <taxon>Discoba</taxon>
        <taxon>Euglenozoa</taxon>
        <taxon>Kinetoplastea</taxon>
        <taxon>Metakinetoplastina</taxon>
        <taxon>Eubodonida</taxon>
        <taxon>Bodonidae</taxon>
        <taxon>Bodo</taxon>
    </lineage>
</organism>
<proteinExistence type="predicted"/>
<sequence>MTAFSTTYFSWFVRFALGVVAAAQFTTAEDSLGANFDAFSFLSSLYNSTNGPFWSDACSVGWPNHNLTPDPDPCKTPSWFGITCTKTSGGSANLTVTAISLSGCGLTGTLPQWGEAASNINTPSSTRILLDTLDISNNSVYLVDIV</sequence>
<reference evidence="3" key="1">
    <citation type="submission" date="2015-09" db="EMBL/GenBank/DDBJ databases">
        <authorList>
            <consortium name="Pathogen Informatics"/>
        </authorList>
    </citation>
    <scope>NUCLEOTIDE SEQUENCE [LARGE SCALE GENOMIC DNA]</scope>
    <source>
        <strain evidence="3">Lake Konstanz</strain>
    </source>
</reference>
<dbReference type="Gene3D" id="3.80.10.10">
    <property type="entry name" value="Ribonuclease Inhibitor"/>
    <property type="match status" value="1"/>
</dbReference>
<dbReference type="AlphaFoldDB" id="A0A0S4JJ63"/>
<keyword evidence="1" id="KW-0732">Signal</keyword>
<dbReference type="InterPro" id="IPR032675">
    <property type="entry name" value="LRR_dom_sf"/>
</dbReference>
<dbReference type="Proteomes" id="UP000051952">
    <property type="component" value="Unassembled WGS sequence"/>
</dbReference>
<name>A0A0S4JJ63_BODSA</name>
<dbReference type="EMBL" id="CYKH01001936">
    <property type="protein sequence ID" value="CUG91508.1"/>
    <property type="molecule type" value="Genomic_DNA"/>
</dbReference>
<gene>
    <name evidence="2" type="ORF">BSAL_00200</name>
</gene>
<feature type="signal peptide" evidence="1">
    <location>
        <begin position="1"/>
        <end position="22"/>
    </location>
</feature>
<dbReference type="VEuPathDB" id="TriTrypDB:BSAL_00200"/>